<evidence type="ECO:0000256" key="11">
    <source>
        <dbReference type="RuleBase" id="RU363032"/>
    </source>
</evidence>
<keyword evidence="15" id="KW-1185">Reference proteome</keyword>
<organism evidence="14 15">
    <name type="scientific">Allonocardiopsis opalescens</name>
    <dbReference type="NCBI Taxonomy" id="1144618"/>
    <lineage>
        <taxon>Bacteria</taxon>
        <taxon>Bacillati</taxon>
        <taxon>Actinomycetota</taxon>
        <taxon>Actinomycetes</taxon>
        <taxon>Streptosporangiales</taxon>
        <taxon>Allonocardiopsis</taxon>
    </lineage>
</organism>
<evidence type="ECO:0000256" key="8">
    <source>
        <dbReference type="ARBA" id="ARBA00022840"/>
    </source>
</evidence>
<reference evidence="14 15" key="1">
    <citation type="submission" date="2018-03" db="EMBL/GenBank/DDBJ databases">
        <title>Genomic Encyclopedia of Archaeal and Bacterial Type Strains, Phase II (KMG-II): from individual species to whole genera.</title>
        <authorList>
            <person name="Goeker M."/>
        </authorList>
    </citation>
    <scope>NUCLEOTIDE SEQUENCE [LARGE SCALE GENOMIC DNA]</scope>
    <source>
        <strain evidence="14 15">DSM 45601</strain>
    </source>
</reference>
<dbReference type="PROSITE" id="PS50893">
    <property type="entry name" value="ABC_TRANSPORTER_2"/>
    <property type="match status" value="1"/>
</dbReference>
<evidence type="ECO:0000256" key="10">
    <source>
        <dbReference type="ARBA" id="ARBA00023136"/>
    </source>
</evidence>
<keyword evidence="9 11" id="KW-1133">Transmembrane helix</keyword>
<dbReference type="InterPro" id="IPR000515">
    <property type="entry name" value="MetI-like"/>
</dbReference>
<feature type="transmembrane region" description="Helical" evidence="11">
    <location>
        <begin position="96"/>
        <end position="118"/>
    </location>
</feature>
<keyword evidence="8" id="KW-0067">ATP-binding</keyword>
<dbReference type="InterPro" id="IPR017871">
    <property type="entry name" value="ABC_transporter-like_CS"/>
</dbReference>
<dbReference type="PROSITE" id="PS00211">
    <property type="entry name" value="ABC_TRANSPORTER_1"/>
    <property type="match status" value="1"/>
</dbReference>
<feature type="domain" description="ABC transporter" evidence="12">
    <location>
        <begin position="317"/>
        <end position="568"/>
    </location>
</feature>
<feature type="transmembrane region" description="Helical" evidence="11">
    <location>
        <begin position="262"/>
        <end position="283"/>
    </location>
</feature>
<proteinExistence type="inferred from homology"/>
<evidence type="ECO:0000256" key="7">
    <source>
        <dbReference type="ARBA" id="ARBA00022741"/>
    </source>
</evidence>
<feature type="transmembrane region" description="Helical" evidence="11">
    <location>
        <begin position="33"/>
        <end position="52"/>
    </location>
</feature>
<feature type="transmembrane region" description="Helical" evidence="11">
    <location>
        <begin position="130"/>
        <end position="151"/>
    </location>
</feature>
<name>A0A2T0PYE4_9ACTN</name>
<evidence type="ECO:0000259" key="13">
    <source>
        <dbReference type="PROSITE" id="PS50928"/>
    </source>
</evidence>
<dbReference type="Gene3D" id="3.40.50.300">
    <property type="entry name" value="P-loop containing nucleotide triphosphate hydrolases"/>
    <property type="match status" value="1"/>
</dbReference>
<protein>
    <submittedName>
        <fullName evidence="14">ABC-type dipeptide/oligopeptide/nickel transport system ATPase component</fullName>
    </submittedName>
</protein>
<keyword evidence="10 11" id="KW-0472">Membrane</keyword>
<evidence type="ECO:0000313" key="14">
    <source>
        <dbReference type="EMBL" id="PRX96550.1"/>
    </source>
</evidence>
<evidence type="ECO:0000256" key="4">
    <source>
        <dbReference type="ARBA" id="ARBA00022448"/>
    </source>
</evidence>
<comment type="subcellular location">
    <subcellularLocation>
        <location evidence="11">Cell membrane</location>
        <topology evidence="11">Multi-pass membrane protein</topology>
    </subcellularLocation>
    <subcellularLocation>
        <location evidence="2">Cell membrane</location>
        <topology evidence="2">Peripheral membrane protein</topology>
    </subcellularLocation>
    <subcellularLocation>
        <location evidence="1">Membrane</location>
        <topology evidence="1">Multi-pass membrane protein</topology>
    </subcellularLocation>
</comment>
<dbReference type="PANTHER" id="PTHR43297:SF2">
    <property type="entry name" value="DIPEPTIDE TRANSPORT ATP-BINDING PROTEIN DPPD"/>
    <property type="match status" value="1"/>
</dbReference>
<comment type="similarity">
    <text evidence="11">Belongs to the binding-protein-dependent transport system permease family.</text>
</comment>
<dbReference type="InterPro" id="IPR003593">
    <property type="entry name" value="AAA+_ATPase"/>
</dbReference>
<dbReference type="GO" id="GO:0005524">
    <property type="term" value="F:ATP binding"/>
    <property type="evidence" value="ECO:0007669"/>
    <property type="project" value="UniProtKB-KW"/>
</dbReference>
<evidence type="ECO:0000259" key="12">
    <source>
        <dbReference type="PROSITE" id="PS50893"/>
    </source>
</evidence>
<evidence type="ECO:0000256" key="2">
    <source>
        <dbReference type="ARBA" id="ARBA00004202"/>
    </source>
</evidence>
<evidence type="ECO:0000256" key="5">
    <source>
        <dbReference type="ARBA" id="ARBA00022475"/>
    </source>
</evidence>
<feature type="transmembrane region" description="Helical" evidence="11">
    <location>
        <begin position="157"/>
        <end position="174"/>
    </location>
</feature>
<dbReference type="CDD" id="cd06261">
    <property type="entry name" value="TM_PBP2"/>
    <property type="match status" value="1"/>
</dbReference>
<dbReference type="GO" id="GO:0005886">
    <property type="term" value="C:plasma membrane"/>
    <property type="evidence" value="ECO:0007669"/>
    <property type="project" value="UniProtKB-SubCell"/>
</dbReference>
<dbReference type="RefSeq" id="WP_245930379.1">
    <property type="nucleotide sequence ID" value="NZ_PVZC01000007.1"/>
</dbReference>
<sequence>MSSEPALIGTEAAPAAPKRSALRRLIRDPQADITAGLLLVFVILGLLAPWVTGHGPNEAVLSAVNAPVGTPGYPLGGDQNGRDIWARLIYSINTSVLSALIGTGVAIAVGLSCGLIGGYFGGRVRGAIEWVFNLIMTFPGILLLIVLMPLTRGDFRVTMLIFGVLLAPGTYRLVRNVTVGVRNELYVDAARVAGLSTLRILGRHVMPVVRGPVIISTAFLMGSAISVQAGLAFLGVGSSDVPSFGAMISYGFLNLYVDPLQFVWPALLLGVSTASLVLLGNSLRDALEGARPKASKVGATARAKAVPRSGDDAGALLSIRDLRLSYPDPGGEPKPVLNGVSVTLNAGETLGLVGESGSGKTQTAFAVLGVLPAEATVTEGSIRLDGRELVGLPERGLRALRGREIAYVPQEPMSNLDPSFTIGAQVVEGIRATTAMSRSAARARALELLGHVGIADPRRTMGLYPHQISGGMAQRVLIASAVASRPRVLIADEPTTALDVTIQAEILDLLRELQREMGMAILLVTHNFGVVADICDRMAVMQDGRIVESGTVLDVFREPRHPYTKKLLASILDESVVREDPPVLIGDTTRGPGHG</sequence>
<dbReference type="Pfam" id="PF00005">
    <property type="entry name" value="ABC_tran"/>
    <property type="match status" value="1"/>
</dbReference>
<dbReference type="AlphaFoldDB" id="A0A2T0PYE4"/>
<keyword evidence="4 11" id="KW-0813">Transport</keyword>
<dbReference type="FunFam" id="3.40.50.300:FF:000016">
    <property type="entry name" value="Oligopeptide ABC transporter ATP-binding component"/>
    <property type="match status" value="1"/>
</dbReference>
<dbReference type="PROSITE" id="PS50928">
    <property type="entry name" value="ABC_TM1"/>
    <property type="match status" value="1"/>
</dbReference>
<gene>
    <name evidence="14" type="ORF">CLV72_10773</name>
</gene>
<dbReference type="GO" id="GO:0055085">
    <property type="term" value="P:transmembrane transport"/>
    <property type="evidence" value="ECO:0007669"/>
    <property type="project" value="InterPro"/>
</dbReference>
<dbReference type="CDD" id="cd03257">
    <property type="entry name" value="ABC_NikE_OppD_transporters"/>
    <property type="match status" value="1"/>
</dbReference>
<keyword evidence="5" id="KW-1003">Cell membrane</keyword>
<dbReference type="PANTHER" id="PTHR43297">
    <property type="entry name" value="OLIGOPEPTIDE TRANSPORT ATP-BINDING PROTEIN APPD"/>
    <property type="match status" value="1"/>
</dbReference>
<evidence type="ECO:0000313" key="15">
    <source>
        <dbReference type="Proteomes" id="UP000237846"/>
    </source>
</evidence>
<evidence type="ECO:0000256" key="1">
    <source>
        <dbReference type="ARBA" id="ARBA00004141"/>
    </source>
</evidence>
<evidence type="ECO:0000256" key="3">
    <source>
        <dbReference type="ARBA" id="ARBA00005417"/>
    </source>
</evidence>
<dbReference type="GO" id="GO:0016887">
    <property type="term" value="F:ATP hydrolysis activity"/>
    <property type="evidence" value="ECO:0007669"/>
    <property type="project" value="InterPro"/>
</dbReference>
<feature type="transmembrane region" description="Helical" evidence="11">
    <location>
        <begin position="213"/>
        <end position="234"/>
    </location>
</feature>
<comment type="similarity">
    <text evidence="3">Belongs to the ABC transporter superfamily.</text>
</comment>
<dbReference type="SUPFAM" id="SSF52540">
    <property type="entry name" value="P-loop containing nucleoside triphosphate hydrolases"/>
    <property type="match status" value="1"/>
</dbReference>
<dbReference type="SMART" id="SM00382">
    <property type="entry name" value="AAA"/>
    <property type="match status" value="1"/>
</dbReference>
<keyword evidence="7" id="KW-0547">Nucleotide-binding</keyword>
<dbReference type="Gene3D" id="1.10.3720.10">
    <property type="entry name" value="MetI-like"/>
    <property type="match status" value="1"/>
</dbReference>
<dbReference type="Pfam" id="PF00528">
    <property type="entry name" value="BPD_transp_1"/>
    <property type="match status" value="1"/>
</dbReference>
<accession>A0A2T0PYE4</accession>
<evidence type="ECO:0000256" key="6">
    <source>
        <dbReference type="ARBA" id="ARBA00022692"/>
    </source>
</evidence>
<dbReference type="InterPro" id="IPR027417">
    <property type="entry name" value="P-loop_NTPase"/>
</dbReference>
<comment type="caution">
    <text evidence="14">The sequence shown here is derived from an EMBL/GenBank/DDBJ whole genome shotgun (WGS) entry which is preliminary data.</text>
</comment>
<dbReference type="InterPro" id="IPR003439">
    <property type="entry name" value="ABC_transporter-like_ATP-bd"/>
</dbReference>
<evidence type="ECO:0000256" key="9">
    <source>
        <dbReference type="ARBA" id="ARBA00022989"/>
    </source>
</evidence>
<dbReference type="InterPro" id="IPR035906">
    <property type="entry name" value="MetI-like_sf"/>
</dbReference>
<dbReference type="Proteomes" id="UP000237846">
    <property type="component" value="Unassembled WGS sequence"/>
</dbReference>
<dbReference type="SUPFAM" id="SSF161098">
    <property type="entry name" value="MetI-like"/>
    <property type="match status" value="1"/>
</dbReference>
<feature type="domain" description="ABC transmembrane type-1" evidence="13">
    <location>
        <begin position="92"/>
        <end position="280"/>
    </location>
</feature>
<keyword evidence="6 11" id="KW-0812">Transmembrane</keyword>
<dbReference type="InterPro" id="IPR050388">
    <property type="entry name" value="ABC_Ni/Peptide_Import"/>
</dbReference>
<dbReference type="EMBL" id="PVZC01000007">
    <property type="protein sequence ID" value="PRX96550.1"/>
    <property type="molecule type" value="Genomic_DNA"/>
</dbReference>